<comment type="caution">
    <text evidence="1">The sequence shown here is derived from an EMBL/GenBank/DDBJ whole genome shotgun (WGS) entry which is preliminary data.</text>
</comment>
<gene>
    <name evidence="1" type="ORF">CEXT_691021</name>
</gene>
<accession>A0AAV4MB35</accession>
<protein>
    <submittedName>
        <fullName evidence="1">Uncharacterized protein</fullName>
    </submittedName>
</protein>
<dbReference type="EMBL" id="BPLR01019605">
    <property type="protein sequence ID" value="GIX69658.1"/>
    <property type="molecule type" value="Genomic_DNA"/>
</dbReference>
<evidence type="ECO:0000313" key="2">
    <source>
        <dbReference type="Proteomes" id="UP001054945"/>
    </source>
</evidence>
<evidence type="ECO:0000313" key="1">
    <source>
        <dbReference type="EMBL" id="GIX69658.1"/>
    </source>
</evidence>
<organism evidence="1 2">
    <name type="scientific">Caerostris extrusa</name>
    <name type="common">Bark spider</name>
    <name type="synonym">Caerostris bankana</name>
    <dbReference type="NCBI Taxonomy" id="172846"/>
    <lineage>
        <taxon>Eukaryota</taxon>
        <taxon>Metazoa</taxon>
        <taxon>Ecdysozoa</taxon>
        <taxon>Arthropoda</taxon>
        <taxon>Chelicerata</taxon>
        <taxon>Arachnida</taxon>
        <taxon>Araneae</taxon>
        <taxon>Araneomorphae</taxon>
        <taxon>Entelegynae</taxon>
        <taxon>Araneoidea</taxon>
        <taxon>Araneidae</taxon>
        <taxon>Caerostris</taxon>
    </lineage>
</organism>
<dbReference type="AlphaFoldDB" id="A0AAV4MB35"/>
<proteinExistence type="predicted"/>
<keyword evidence="2" id="KW-1185">Reference proteome</keyword>
<name>A0AAV4MB35_CAEEX</name>
<sequence length="94" mass="10471">MFYTPECFPAPRYGAIIPVKWISIDTKDDLSLDKDEIVCKVRKTTAARLGSLFFSPSTVSDSLEDVADPRSGRKTIVKDDLHVYCDVSEDCSPP</sequence>
<reference evidence="1 2" key="1">
    <citation type="submission" date="2021-06" db="EMBL/GenBank/DDBJ databases">
        <title>Caerostris extrusa draft genome.</title>
        <authorList>
            <person name="Kono N."/>
            <person name="Arakawa K."/>
        </authorList>
    </citation>
    <scope>NUCLEOTIDE SEQUENCE [LARGE SCALE GENOMIC DNA]</scope>
</reference>
<dbReference type="Proteomes" id="UP001054945">
    <property type="component" value="Unassembled WGS sequence"/>
</dbReference>